<sequence length="120" mass="13879">MVHLKEVELHETWPDSPSDLFYSPYYHVVVVDFLPTNFVVHPSTEFCLRGANKQDDAYPSEYNQQYPMQQYAPQSYPQNQGYPPSQGYPLNQGYPSNQGYPQPDYGQKGYPQAYPSNPTY</sequence>
<feature type="region of interest" description="Disordered" evidence="1">
    <location>
        <begin position="72"/>
        <end position="120"/>
    </location>
</feature>
<evidence type="ECO:0000313" key="2">
    <source>
        <dbReference type="EMBL" id="KAJ1351391.1"/>
    </source>
</evidence>
<dbReference type="Proteomes" id="UP001196413">
    <property type="component" value="Unassembled WGS sequence"/>
</dbReference>
<reference evidence="2" key="1">
    <citation type="submission" date="2021-06" db="EMBL/GenBank/DDBJ databases">
        <title>Parelaphostrongylus tenuis whole genome reference sequence.</title>
        <authorList>
            <person name="Garwood T.J."/>
            <person name="Larsen P.A."/>
            <person name="Fountain-Jones N.M."/>
            <person name="Garbe J.R."/>
            <person name="Macchietto M.G."/>
            <person name="Kania S.A."/>
            <person name="Gerhold R.W."/>
            <person name="Richards J.E."/>
            <person name="Wolf T.M."/>
        </authorList>
    </citation>
    <scope>NUCLEOTIDE SEQUENCE</scope>
    <source>
        <strain evidence="2">MNPRO001-30</strain>
        <tissue evidence="2">Meninges</tissue>
    </source>
</reference>
<proteinExistence type="predicted"/>
<gene>
    <name evidence="2" type="ORF">KIN20_007386</name>
</gene>
<organism evidence="2 3">
    <name type="scientific">Parelaphostrongylus tenuis</name>
    <name type="common">Meningeal worm</name>
    <dbReference type="NCBI Taxonomy" id="148309"/>
    <lineage>
        <taxon>Eukaryota</taxon>
        <taxon>Metazoa</taxon>
        <taxon>Ecdysozoa</taxon>
        <taxon>Nematoda</taxon>
        <taxon>Chromadorea</taxon>
        <taxon>Rhabditida</taxon>
        <taxon>Rhabditina</taxon>
        <taxon>Rhabditomorpha</taxon>
        <taxon>Strongyloidea</taxon>
        <taxon>Metastrongylidae</taxon>
        <taxon>Parelaphostrongylus</taxon>
    </lineage>
</organism>
<evidence type="ECO:0000256" key="1">
    <source>
        <dbReference type="SAM" id="MobiDB-lite"/>
    </source>
</evidence>
<evidence type="ECO:0000313" key="3">
    <source>
        <dbReference type="Proteomes" id="UP001196413"/>
    </source>
</evidence>
<dbReference type="EMBL" id="JAHQIW010001064">
    <property type="protein sequence ID" value="KAJ1351391.1"/>
    <property type="molecule type" value="Genomic_DNA"/>
</dbReference>
<comment type="caution">
    <text evidence="2">The sequence shown here is derived from an EMBL/GenBank/DDBJ whole genome shotgun (WGS) entry which is preliminary data.</text>
</comment>
<dbReference type="AlphaFoldDB" id="A0AAD5MP35"/>
<protein>
    <submittedName>
        <fullName evidence="2">Uncharacterized protein</fullName>
    </submittedName>
</protein>
<keyword evidence="3" id="KW-1185">Reference proteome</keyword>
<accession>A0AAD5MP35</accession>
<name>A0AAD5MP35_PARTN</name>
<feature type="compositionally biased region" description="Polar residues" evidence="1">
    <location>
        <begin position="72"/>
        <end position="83"/>
    </location>
</feature>